<dbReference type="EMBL" id="VSSQ01025097">
    <property type="protein sequence ID" value="MPM73008.1"/>
    <property type="molecule type" value="Genomic_DNA"/>
</dbReference>
<dbReference type="AlphaFoldDB" id="A0A645C6L0"/>
<proteinExistence type="predicted"/>
<evidence type="ECO:0000313" key="1">
    <source>
        <dbReference type="EMBL" id="MPM73008.1"/>
    </source>
</evidence>
<comment type="caution">
    <text evidence="1">The sequence shown here is derived from an EMBL/GenBank/DDBJ whole genome shotgun (WGS) entry which is preliminary data.</text>
</comment>
<protein>
    <submittedName>
        <fullName evidence="1">Uncharacterized protein</fullName>
    </submittedName>
</protein>
<reference evidence="1" key="1">
    <citation type="submission" date="2019-08" db="EMBL/GenBank/DDBJ databases">
        <authorList>
            <person name="Kucharzyk K."/>
            <person name="Murdoch R.W."/>
            <person name="Higgins S."/>
            <person name="Loffler F."/>
        </authorList>
    </citation>
    <scope>NUCLEOTIDE SEQUENCE</scope>
</reference>
<organism evidence="1">
    <name type="scientific">bioreactor metagenome</name>
    <dbReference type="NCBI Taxonomy" id="1076179"/>
    <lineage>
        <taxon>unclassified sequences</taxon>
        <taxon>metagenomes</taxon>
        <taxon>ecological metagenomes</taxon>
    </lineage>
</organism>
<gene>
    <name evidence="1" type="ORF">SDC9_119984</name>
</gene>
<name>A0A645C6L0_9ZZZZ</name>
<sequence length="112" mass="12123">MTKQEERLLGEIGEDDIGQLIGIIDHSLPALTLGKPSQGLRTANRGLSMPPMVGCIDGDSLCVEICCKTLIAKTMLSHTMQDEKHCLHLGVRRNPDAIPHRFPIAAAELPDG</sequence>
<accession>A0A645C6L0</accession>